<organism evidence="1 2">
    <name type="scientific">Exophiala dermatitidis (strain ATCC 34100 / CBS 525.76 / NIH/UT8656)</name>
    <name type="common">Black yeast</name>
    <name type="synonym">Wangiella dermatitidis</name>
    <dbReference type="NCBI Taxonomy" id="858893"/>
    <lineage>
        <taxon>Eukaryota</taxon>
        <taxon>Fungi</taxon>
        <taxon>Dikarya</taxon>
        <taxon>Ascomycota</taxon>
        <taxon>Pezizomycotina</taxon>
        <taxon>Eurotiomycetes</taxon>
        <taxon>Chaetothyriomycetidae</taxon>
        <taxon>Chaetothyriales</taxon>
        <taxon>Herpotrichiellaceae</taxon>
        <taxon>Exophiala</taxon>
    </lineage>
</organism>
<reference evidence="1" key="1">
    <citation type="submission" date="2011-07" db="EMBL/GenBank/DDBJ databases">
        <title>The Genome Sequence of Exophiala (Wangiella) dermatitidis NIH/UT8656.</title>
        <authorList>
            <consortium name="The Broad Institute Genome Sequencing Platform"/>
            <person name="Cuomo C."/>
            <person name="Wang Z."/>
            <person name="Hunicke-Smith S."/>
            <person name="Szanislo P.J."/>
            <person name="Earl A."/>
            <person name="Young S.K."/>
            <person name="Zeng Q."/>
            <person name="Gargeya S."/>
            <person name="Fitzgerald M."/>
            <person name="Haas B."/>
            <person name="Abouelleil A."/>
            <person name="Alvarado L."/>
            <person name="Arachchi H.M."/>
            <person name="Berlin A."/>
            <person name="Brown A."/>
            <person name="Chapman S.B."/>
            <person name="Chen Z."/>
            <person name="Dunbar C."/>
            <person name="Freedman E."/>
            <person name="Gearin G."/>
            <person name="Gellesch M."/>
            <person name="Goldberg J."/>
            <person name="Griggs A."/>
            <person name="Gujja S."/>
            <person name="Heiman D."/>
            <person name="Howarth C."/>
            <person name="Larson L."/>
            <person name="Lui A."/>
            <person name="MacDonald P.J.P."/>
            <person name="Montmayeur A."/>
            <person name="Murphy C."/>
            <person name="Neiman D."/>
            <person name="Pearson M."/>
            <person name="Priest M."/>
            <person name="Roberts A."/>
            <person name="Saif S."/>
            <person name="Shea T."/>
            <person name="Shenoy N."/>
            <person name="Sisk P."/>
            <person name="Stolte C."/>
            <person name="Sykes S."/>
            <person name="Wortman J."/>
            <person name="Nusbaum C."/>
            <person name="Birren B."/>
        </authorList>
    </citation>
    <scope>NUCLEOTIDE SEQUENCE</scope>
    <source>
        <strain evidence="1">NIH/UT8656</strain>
    </source>
</reference>
<name>H6BT91_EXODN</name>
<accession>H6BT91</accession>
<dbReference type="RefSeq" id="XP_009153948.1">
    <property type="nucleotide sequence ID" value="XM_009155700.1"/>
</dbReference>
<dbReference type="GeneID" id="20306317"/>
<gene>
    <name evidence="1" type="ORF">HMPREF1120_01678</name>
</gene>
<dbReference type="RefSeq" id="XP_009153947.1">
    <property type="nucleotide sequence ID" value="XM_009155699.1"/>
</dbReference>
<dbReference type="EMBL" id="JH226131">
    <property type="protein sequence ID" value="EHY53486.1"/>
    <property type="molecule type" value="Genomic_DNA"/>
</dbReference>
<evidence type="ECO:0000313" key="1">
    <source>
        <dbReference type="EMBL" id="EHY53486.1"/>
    </source>
</evidence>
<dbReference type="AlphaFoldDB" id="H6BT91"/>
<protein>
    <submittedName>
        <fullName evidence="1">Uncharacterized protein</fullName>
    </submittedName>
</protein>
<dbReference type="EMBL" id="JH226131">
    <property type="protein sequence ID" value="EHY53487.1"/>
    <property type="molecule type" value="Genomic_DNA"/>
</dbReference>
<evidence type="ECO:0000313" key="2">
    <source>
        <dbReference type="Proteomes" id="UP000007304"/>
    </source>
</evidence>
<dbReference type="VEuPathDB" id="FungiDB:HMPREF1120_01678"/>
<dbReference type="HOGENOM" id="CLU_1315423_0_0_1"/>
<dbReference type="Proteomes" id="UP000007304">
    <property type="component" value="Unassembled WGS sequence"/>
</dbReference>
<proteinExistence type="predicted"/>
<keyword evidence="2" id="KW-1185">Reference proteome</keyword>
<sequence length="209" mass="23357">MPKGTTAVAYVRFLPTSGRTSWPRDPRTSSPPSTDIHSNCFLCALEPWLELLLASFEHSALSLLYPARMHRRRPRRSFSEPSDNLSNHCQIMSISGPRAATANPPSRIPYCNPLLRCSVLMLAINLRLCLYSRHLSGTLPDLSCAIVGFHHRRELTGVQCAVWQGGRSWLLLSVSRFSVRAQAHGHHCSVHRVDHPGLSMVLYPASVRL</sequence>